<dbReference type="InterPro" id="IPR023179">
    <property type="entry name" value="GTP-bd_ortho_bundle_sf"/>
</dbReference>
<protein>
    <recommendedName>
        <fullName evidence="9">Mitochondrial GTPase 1</fullName>
    </recommendedName>
</protein>
<evidence type="ECO:0000259" key="11">
    <source>
        <dbReference type="Pfam" id="PF01926"/>
    </source>
</evidence>
<dbReference type="OrthoDB" id="269151at2759"/>
<evidence type="ECO:0000313" key="13">
    <source>
        <dbReference type="Proteomes" id="UP000479000"/>
    </source>
</evidence>
<comment type="subcellular location">
    <subcellularLocation>
        <location evidence="1">Mitochondrion inner membrane</location>
        <topology evidence="1">Peripheral membrane protein</topology>
        <orientation evidence="1">Matrix side</orientation>
    </subcellularLocation>
</comment>
<evidence type="ECO:0000256" key="7">
    <source>
        <dbReference type="ARBA" id="ARBA00023136"/>
    </source>
</evidence>
<feature type="binding site" evidence="10">
    <location>
        <begin position="84"/>
        <end position="87"/>
    </location>
    <ligand>
        <name>GTP</name>
        <dbReference type="ChEBI" id="CHEBI:37565"/>
    </ligand>
</feature>
<feature type="domain" description="G" evidence="11">
    <location>
        <begin position="150"/>
        <end position="249"/>
    </location>
</feature>
<keyword evidence="4" id="KW-0809">Transit peptide</keyword>
<dbReference type="EMBL" id="CADCXU010004684">
    <property type="protein sequence ID" value="CAA9996598.1"/>
    <property type="molecule type" value="Genomic_DNA"/>
</dbReference>
<dbReference type="AlphaFoldDB" id="A0A6H5G401"/>
<organism evidence="12 13">
    <name type="scientific">Nesidiocoris tenuis</name>
    <dbReference type="NCBI Taxonomy" id="355587"/>
    <lineage>
        <taxon>Eukaryota</taxon>
        <taxon>Metazoa</taxon>
        <taxon>Ecdysozoa</taxon>
        <taxon>Arthropoda</taxon>
        <taxon>Hexapoda</taxon>
        <taxon>Insecta</taxon>
        <taxon>Pterygota</taxon>
        <taxon>Neoptera</taxon>
        <taxon>Paraneoptera</taxon>
        <taxon>Hemiptera</taxon>
        <taxon>Heteroptera</taxon>
        <taxon>Panheteroptera</taxon>
        <taxon>Cimicomorpha</taxon>
        <taxon>Miridae</taxon>
        <taxon>Dicyphina</taxon>
        <taxon>Nesidiocoris</taxon>
    </lineage>
</organism>
<dbReference type="Gene3D" id="3.40.50.300">
    <property type="entry name" value="P-loop containing nucleotide triphosphate hydrolases"/>
    <property type="match status" value="1"/>
</dbReference>
<dbReference type="InterPro" id="IPR016478">
    <property type="entry name" value="GTPase_MTG1"/>
</dbReference>
<evidence type="ECO:0000256" key="2">
    <source>
        <dbReference type="ARBA" id="ARBA00022741"/>
    </source>
</evidence>
<evidence type="ECO:0000313" key="12">
    <source>
        <dbReference type="EMBL" id="CAA9996598.1"/>
    </source>
</evidence>
<gene>
    <name evidence="12" type="ORF">NTEN_LOCUS3086</name>
</gene>
<comment type="function">
    <text evidence="8 9">Plays a role in the regulation of the mitochondrial ribosome assembly and of translational activity. Displays mitochondrial GTPase activity.</text>
</comment>
<dbReference type="InterPro" id="IPR006073">
    <property type="entry name" value="GTP-bd"/>
</dbReference>
<dbReference type="PIRSF" id="PIRSF006230">
    <property type="entry name" value="MG442"/>
    <property type="match status" value="1"/>
</dbReference>
<evidence type="ECO:0000256" key="9">
    <source>
        <dbReference type="PIRNR" id="PIRNR006230"/>
    </source>
</evidence>
<keyword evidence="7" id="KW-0472">Membrane</keyword>
<dbReference type="Proteomes" id="UP000479000">
    <property type="component" value="Unassembled WGS sequence"/>
</dbReference>
<dbReference type="GO" id="GO:0005743">
    <property type="term" value="C:mitochondrial inner membrane"/>
    <property type="evidence" value="ECO:0007669"/>
    <property type="project" value="UniProtKB-SubCell"/>
</dbReference>
<keyword evidence="13" id="KW-1185">Reference proteome</keyword>
<dbReference type="SUPFAM" id="SSF52540">
    <property type="entry name" value="P-loop containing nucleoside triphosphate hydrolases"/>
    <property type="match status" value="1"/>
</dbReference>
<evidence type="ECO:0000256" key="6">
    <source>
        <dbReference type="ARBA" id="ARBA00023134"/>
    </source>
</evidence>
<evidence type="ECO:0000256" key="8">
    <source>
        <dbReference type="ARBA" id="ARBA00045284"/>
    </source>
</evidence>
<evidence type="ECO:0000256" key="5">
    <source>
        <dbReference type="ARBA" id="ARBA00023128"/>
    </source>
</evidence>
<dbReference type="CDD" id="cd01856">
    <property type="entry name" value="YlqF"/>
    <property type="match status" value="1"/>
</dbReference>
<comment type="similarity">
    <text evidence="9">Belongs to the TRAFAC class YlqF/YawG GTPase family. MTG1 subfamily.</text>
</comment>
<reference evidence="12 13" key="1">
    <citation type="submission" date="2020-02" db="EMBL/GenBank/DDBJ databases">
        <authorList>
            <person name="Ferguson B K."/>
        </authorList>
    </citation>
    <scope>NUCLEOTIDE SEQUENCE [LARGE SCALE GENOMIC DNA]</scope>
</reference>
<dbReference type="PANTHER" id="PTHR45782">
    <property type="entry name" value="MITOCHONDRIAL RIBOSOME-ASSOCIATED GTPASE 1"/>
    <property type="match status" value="1"/>
</dbReference>
<keyword evidence="2 9" id="KW-0547">Nucleotide-binding</keyword>
<evidence type="ECO:0000256" key="10">
    <source>
        <dbReference type="PIRSR" id="PIRSR006230-1"/>
    </source>
</evidence>
<dbReference type="Pfam" id="PF01926">
    <property type="entry name" value="MMR_HSR1"/>
    <property type="match status" value="1"/>
</dbReference>
<dbReference type="GO" id="GO:0005525">
    <property type="term" value="F:GTP binding"/>
    <property type="evidence" value="ECO:0007669"/>
    <property type="project" value="UniProtKB-KW"/>
</dbReference>
<keyword evidence="6 9" id="KW-0342">GTP-binding</keyword>
<keyword evidence="5 9" id="KW-0496">Mitochondrion</keyword>
<accession>A0A6H5G401</accession>
<sequence length="323" mass="35777">MVRLARVLLASAELNFRQRFAFTNKDVLRWFPGHMGKGMKQIQTNLRSVDLVLEVHDARIPASGRNPQFEYSLGGVRPHILVLNKSDLADLTKASAIVSHLKQNEGVTDVLFTNAKDPFCKGMKRLIPTITRLIGESDRHNRSELKEFCVMVIGVPNVGKSSIINSLRNKCLRKSSAAPVGAVAGITRSVGMKIKVSQEPLIYILDSPGILNPRVDDVETGFKLALCSSMLDHLVGIRNIADYLLYFLNKRQCFTYVEKLNLKEPTDSIDFLLVSAAISSGKTVKRRDMATGGYTTVPDLDRAATTFVSMFRSGGFGKFLLDD</sequence>
<keyword evidence="3" id="KW-0999">Mitochondrion inner membrane</keyword>
<dbReference type="FunFam" id="1.10.1580.10:FF:000004">
    <property type="entry name" value="Mitochondrial GTPase 1"/>
    <property type="match status" value="1"/>
</dbReference>
<evidence type="ECO:0000256" key="4">
    <source>
        <dbReference type="ARBA" id="ARBA00022946"/>
    </source>
</evidence>
<dbReference type="GO" id="GO:0003924">
    <property type="term" value="F:GTPase activity"/>
    <property type="evidence" value="ECO:0007669"/>
    <property type="project" value="TreeGrafter"/>
</dbReference>
<feature type="binding site" evidence="10">
    <location>
        <position position="209"/>
    </location>
    <ligand>
        <name>GTP</name>
        <dbReference type="ChEBI" id="CHEBI:37565"/>
    </ligand>
</feature>
<name>A0A6H5G401_9HEMI</name>
<evidence type="ECO:0000256" key="1">
    <source>
        <dbReference type="ARBA" id="ARBA00004443"/>
    </source>
</evidence>
<proteinExistence type="inferred from homology"/>
<dbReference type="PANTHER" id="PTHR45782:SF4">
    <property type="entry name" value="MITOCHONDRIAL RIBOSOME-ASSOCIATED GTPASE 1"/>
    <property type="match status" value="1"/>
</dbReference>
<dbReference type="GO" id="GO:0032543">
    <property type="term" value="P:mitochondrial translation"/>
    <property type="evidence" value="ECO:0007669"/>
    <property type="project" value="TreeGrafter"/>
</dbReference>
<feature type="binding site" evidence="10">
    <location>
        <begin position="157"/>
        <end position="162"/>
    </location>
    <ligand>
        <name>GTP</name>
        <dbReference type="ChEBI" id="CHEBI:37565"/>
    </ligand>
</feature>
<dbReference type="FunFam" id="3.40.50.300:FF:000876">
    <property type="entry name" value="Mitochondrial GTPase 1"/>
    <property type="match status" value="1"/>
</dbReference>
<evidence type="ECO:0000256" key="3">
    <source>
        <dbReference type="ARBA" id="ARBA00022792"/>
    </source>
</evidence>
<dbReference type="InterPro" id="IPR027417">
    <property type="entry name" value="P-loop_NTPase"/>
</dbReference>
<dbReference type="Gene3D" id="1.10.1580.10">
    <property type="match status" value="1"/>
</dbReference>